<dbReference type="CDD" id="cd09274">
    <property type="entry name" value="RNase_HI_RT_Ty3"/>
    <property type="match status" value="1"/>
</dbReference>
<dbReference type="InterPro" id="IPR043502">
    <property type="entry name" value="DNA/RNA_pol_sf"/>
</dbReference>
<organism evidence="8 9">
    <name type="scientific">Austropuccinia psidii MF-1</name>
    <dbReference type="NCBI Taxonomy" id="1389203"/>
    <lineage>
        <taxon>Eukaryota</taxon>
        <taxon>Fungi</taxon>
        <taxon>Dikarya</taxon>
        <taxon>Basidiomycota</taxon>
        <taxon>Pucciniomycotina</taxon>
        <taxon>Pucciniomycetes</taxon>
        <taxon>Pucciniales</taxon>
        <taxon>Sphaerophragmiaceae</taxon>
        <taxon>Austropuccinia</taxon>
    </lineage>
</organism>
<protein>
    <recommendedName>
        <fullName evidence="7">Reverse transcriptase RNase H-like domain-containing protein</fullName>
    </recommendedName>
</protein>
<feature type="domain" description="Reverse transcriptase RNase H-like" evidence="7">
    <location>
        <begin position="210"/>
        <end position="310"/>
    </location>
</feature>
<dbReference type="InterPro" id="IPR041373">
    <property type="entry name" value="RT_RNaseH"/>
</dbReference>
<evidence type="ECO:0000256" key="1">
    <source>
        <dbReference type="ARBA" id="ARBA00022679"/>
    </source>
</evidence>
<evidence type="ECO:0000256" key="5">
    <source>
        <dbReference type="ARBA" id="ARBA00022801"/>
    </source>
</evidence>
<keyword evidence="4" id="KW-0255">Endonuclease</keyword>
<evidence type="ECO:0000256" key="2">
    <source>
        <dbReference type="ARBA" id="ARBA00022695"/>
    </source>
</evidence>
<keyword evidence="3" id="KW-0540">Nuclease</keyword>
<dbReference type="InterPro" id="IPR050951">
    <property type="entry name" value="Retrovirus_Pol_polyprotein"/>
</dbReference>
<reference evidence="8" key="1">
    <citation type="submission" date="2021-03" db="EMBL/GenBank/DDBJ databases">
        <title>Draft genome sequence of rust myrtle Austropuccinia psidii MF-1, a brazilian biotype.</title>
        <authorList>
            <person name="Quecine M.C."/>
            <person name="Pachon D.M.R."/>
            <person name="Bonatelli M.L."/>
            <person name="Correr F.H."/>
            <person name="Franceschini L.M."/>
            <person name="Leite T.F."/>
            <person name="Margarido G.R.A."/>
            <person name="Almeida C.A."/>
            <person name="Ferrarezi J.A."/>
            <person name="Labate C.A."/>
        </authorList>
    </citation>
    <scope>NUCLEOTIDE SEQUENCE</scope>
    <source>
        <strain evidence="8">MF-1</strain>
    </source>
</reference>
<evidence type="ECO:0000259" key="7">
    <source>
        <dbReference type="Pfam" id="PF17917"/>
    </source>
</evidence>
<keyword evidence="1" id="KW-0808">Transferase</keyword>
<keyword evidence="6" id="KW-0695">RNA-directed DNA polymerase</keyword>
<gene>
    <name evidence="8" type="ORF">O181_054543</name>
</gene>
<evidence type="ECO:0000256" key="3">
    <source>
        <dbReference type="ARBA" id="ARBA00022722"/>
    </source>
</evidence>
<dbReference type="Pfam" id="PF17917">
    <property type="entry name" value="RT_RNaseH"/>
    <property type="match status" value="1"/>
</dbReference>
<evidence type="ECO:0000256" key="4">
    <source>
        <dbReference type="ARBA" id="ARBA00022759"/>
    </source>
</evidence>
<dbReference type="AlphaFoldDB" id="A0A9Q3E9I3"/>
<keyword evidence="5" id="KW-0378">Hydrolase</keyword>
<evidence type="ECO:0000256" key="6">
    <source>
        <dbReference type="ARBA" id="ARBA00022918"/>
    </source>
</evidence>
<keyword evidence="2" id="KW-0548">Nucleotidyltransferase</keyword>
<proteinExistence type="predicted"/>
<sequence length="384" mass="44594">MIVPDWEEKPIPIQGVKFSSVGESMKPLGIIYLTLIFPHPSQCIRFKVEFVVMDTFTSNHFILGNDYLSIYVIDISNQKDRYFTIGHNKRQKFGFFNNKKQITVIKNEEKIPEKDFLIDEKLEEAEFNNELTEKMKEKLIDLLFKYKNAFATDKEQGGAIIGHEVDIIINVEKPYPPLLRRLAYPASPRVREALEVNIKELIYLQVLRKLYIDACGEGLGSALHQTQIINDKPVEGPIRFISRQIKPTEARYGSIQIEFLCLVWALENLHYYLDETVFYVITDCNAVRSLLNMKTPNRHMLRWQISLQEYRGNISIVHKSGNIHKNEDGLSRWDRANTPENPACVPQEEHHIEGICVKDIGTEFFNQVEESYKMEKTAISYATF</sequence>
<evidence type="ECO:0000313" key="8">
    <source>
        <dbReference type="EMBL" id="MBW0514828.1"/>
    </source>
</evidence>
<keyword evidence="9" id="KW-1185">Reference proteome</keyword>
<dbReference type="GO" id="GO:0016787">
    <property type="term" value="F:hydrolase activity"/>
    <property type="evidence" value="ECO:0007669"/>
    <property type="project" value="UniProtKB-KW"/>
</dbReference>
<dbReference type="PANTHER" id="PTHR37984">
    <property type="entry name" value="PROTEIN CBG26694"/>
    <property type="match status" value="1"/>
</dbReference>
<accession>A0A9Q3E9I3</accession>
<dbReference type="SUPFAM" id="SSF56672">
    <property type="entry name" value="DNA/RNA polymerases"/>
    <property type="match status" value="1"/>
</dbReference>
<name>A0A9Q3E9I3_9BASI</name>
<dbReference type="EMBL" id="AVOT02024256">
    <property type="protein sequence ID" value="MBW0514828.1"/>
    <property type="molecule type" value="Genomic_DNA"/>
</dbReference>
<comment type="caution">
    <text evidence="8">The sequence shown here is derived from an EMBL/GenBank/DDBJ whole genome shotgun (WGS) entry which is preliminary data.</text>
</comment>
<dbReference type="GO" id="GO:0004519">
    <property type="term" value="F:endonuclease activity"/>
    <property type="evidence" value="ECO:0007669"/>
    <property type="project" value="UniProtKB-KW"/>
</dbReference>
<dbReference type="Proteomes" id="UP000765509">
    <property type="component" value="Unassembled WGS sequence"/>
</dbReference>
<dbReference type="GO" id="GO:0003964">
    <property type="term" value="F:RNA-directed DNA polymerase activity"/>
    <property type="evidence" value="ECO:0007669"/>
    <property type="project" value="UniProtKB-KW"/>
</dbReference>
<dbReference type="PANTHER" id="PTHR37984:SF5">
    <property type="entry name" value="PROTEIN NYNRIN-LIKE"/>
    <property type="match status" value="1"/>
</dbReference>
<evidence type="ECO:0000313" key="9">
    <source>
        <dbReference type="Proteomes" id="UP000765509"/>
    </source>
</evidence>